<dbReference type="PANTHER" id="PTHR37828:SF1">
    <property type="entry name" value="YCII-RELATED DOMAIN-CONTAINING PROTEIN"/>
    <property type="match status" value="1"/>
</dbReference>
<dbReference type="EMBL" id="BAAAZG010000018">
    <property type="protein sequence ID" value="GAA4073358.1"/>
    <property type="molecule type" value="Genomic_DNA"/>
</dbReference>
<keyword evidence="4" id="KW-1185">Reference proteome</keyword>
<dbReference type="InterPro" id="IPR005545">
    <property type="entry name" value="YCII"/>
</dbReference>
<dbReference type="PANTHER" id="PTHR37828">
    <property type="entry name" value="GSR2449 PROTEIN"/>
    <property type="match status" value="1"/>
</dbReference>
<sequence length="113" mass="12007">MSTLHLLLLRYRGTEDEVEPHVPAHVAYLERHHRAGTFLASGQTVPSEHGGAIIARGTDRAEIEKIAENDPFVCAGVAEYEIITVDVGRVHPALAGLAGVGPSRVRAPGEPPG</sequence>
<organism evidence="3 4">
    <name type="scientific">Actinomadura miaoliensis</name>
    <dbReference type="NCBI Taxonomy" id="430685"/>
    <lineage>
        <taxon>Bacteria</taxon>
        <taxon>Bacillati</taxon>
        <taxon>Actinomycetota</taxon>
        <taxon>Actinomycetes</taxon>
        <taxon>Streptosporangiales</taxon>
        <taxon>Thermomonosporaceae</taxon>
        <taxon>Actinomadura</taxon>
    </lineage>
</organism>
<reference evidence="4" key="1">
    <citation type="journal article" date="2019" name="Int. J. Syst. Evol. Microbiol.">
        <title>The Global Catalogue of Microorganisms (GCM) 10K type strain sequencing project: providing services to taxonomists for standard genome sequencing and annotation.</title>
        <authorList>
            <consortium name="The Broad Institute Genomics Platform"/>
            <consortium name="The Broad Institute Genome Sequencing Center for Infectious Disease"/>
            <person name="Wu L."/>
            <person name="Ma J."/>
        </authorList>
    </citation>
    <scope>NUCLEOTIDE SEQUENCE [LARGE SCALE GENOMIC DNA]</scope>
    <source>
        <strain evidence="4">JCM 16702</strain>
    </source>
</reference>
<comment type="similarity">
    <text evidence="1">Belongs to the YciI family.</text>
</comment>
<dbReference type="RefSeq" id="WP_344947374.1">
    <property type="nucleotide sequence ID" value="NZ_BAAAZG010000018.1"/>
</dbReference>
<name>A0ABP7VS66_9ACTN</name>
<gene>
    <name evidence="3" type="ORF">GCM10022214_32220</name>
</gene>
<accession>A0ABP7VS66</accession>
<dbReference type="InterPro" id="IPR011008">
    <property type="entry name" value="Dimeric_a/b-barrel"/>
</dbReference>
<feature type="domain" description="YCII-related" evidence="2">
    <location>
        <begin position="5"/>
        <end position="84"/>
    </location>
</feature>
<evidence type="ECO:0000313" key="4">
    <source>
        <dbReference type="Proteomes" id="UP001500683"/>
    </source>
</evidence>
<evidence type="ECO:0000256" key="1">
    <source>
        <dbReference type="ARBA" id="ARBA00007689"/>
    </source>
</evidence>
<dbReference type="SUPFAM" id="SSF54909">
    <property type="entry name" value="Dimeric alpha+beta barrel"/>
    <property type="match status" value="1"/>
</dbReference>
<proteinExistence type="inferred from homology"/>
<protein>
    <submittedName>
        <fullName evidence="3">YciI family protein</fullName>
    </submittedName>
</protein>
<evidence type="ECO:0000259" key="2">
    <source>
        <dbReference type="Pfam" id="PF03795"/>
    </source>
</evidence>
<dbReference type="Pfam" id="PF03795">
    <property type="entry name" value="YCII"/>
    <property type="match status" value="1"/>
</dbReference>
<evidence type="ECO:0000313" key="3">
    <source>
        <dbReference type="EMBL" id="GAA4073358.1"/>
    </source>
</evidence>
<dbReference type="Gene3D" id="3.30.70.1060">
    <property type="entry name" value="Dimeric alpha+beta barrel"/>
    <property type="match status" value="1"/>
</dbReference>
<dbReference type="Proteomes" id="UP001500683">
    <property type="component" value="Unassembled WGS sequence"/>
</dbReference>
<comment type="caution">
    <text evidence="3">The sequence shown here is derived from an EMBL/GenBank/DDBJ whole genome shotgun (WGS) entry which is preliminary data.</text>
</comment>